<protein>
    <recommendedName>
        <fullName evidence="13">NADH:flavin oxidoreductase/NADH oxidase N-terminal domain-containing protein</fullName>
    </recommendedName>
</protein>
<comment type="cofactor">
    <cofactor evidence="1">
        <name>FMN</name>
        <dbReference type="ChEBI" id="CHEBI:58210"/>
    </cofactor>
</comment>
<proteinExistence type="inferred from homology"/>
<evidence type="ECO:0000259" key="11">
    <source>
        <dbReference type="Pfam" id="PF07992"/>
    </source>
</evidence>
<dbReference type="Pfam" id="PF00724">
    <property type="entry name" value="Oxidored_FMN"/>
    <property type="match status" value="1"/>
</dbReference>
<evidence type="ECO:0000256" key="8">
    <source>
        <dbReference type="ARBA" id="ARBA00023004"/>
    </source>
</evidence>
<feature type="domain" description="FAD/NAD(P)-binding" evidence="11">
    <location>
        <begin position="365"/>
        <end position="463"/>
    </location>
</feature>
<comment type="similarity">
    <text evidence="3">In the N-terminal section; belongs to the NADH:flavin oxidoreductase/NADH oxidase family.</text>
</comment>
<dbReference type="Gene3D" id="3.50.50.60">
    <property type="entry name" value="FAD/NAD(P)-binding domain"/>
    <property type="match status" value="1"/>
</dbReference>
<evidence type="ECO:0000259" key="10">
    <source>
        <dbReference type="Pfam" id="PF00724"/>
    </source>
</evidence>
<dbReference type="InterPro" id="IPR051793">
    <property type="entry name" value="NADH:flavin_oxidoreductase"/>
</dbReference>
<dbReference type="SUPFAM" id="SSF51905">
    <property type="entry name" value="FAD/NAD(P)-binding domain"/>
    <property type="match status" value="1"/>
</dbReference>
<evidence type="ECO:0000256" key="6">
    <source>
        <dbReference type="ARBA" id="ARBA00022723"/>
    </source>
</evidence>
<dbReference type="GO" id="GO:0033543">
    <property type="term" value="P:fatty acid beta-oxidation, unsaturated, even number, reductase/isomerase pathway"/>
    <property type="evidence" value="ECO:0007669"/>
    <property type="project" value="TreeGrafter"/>
</dbReference>
<evidence type="ECO:0008006" key="13">
    <source>
        <dbReference type="Google" id="ProtNLM"/>
    </source>
</evidence>
<keyword evidence="7" id="KW-0560">Oxidoreductase</keyword>
<evidence type="ECO:0000256" key="5">
    <source>
        <dbReference type="ARBA" id="ARBA00022643"/>
    </source>
</evidence>
<gene>
    <name evidence="12" type="ORF">METZ01_LOCUS7204</name>
</gene>
<keyword evidence="4" id="KW-0285">Flavoprotein</keyword>
<dbReference type="Gene3D" id="3.40.50.720">
    <property type="entry name" value="NAD(P)-binding Rossmann-like Domain"/>
    <property type="match status" value="1"/>
</dbReference>
<dbReference type="InterPro" id="IPR036188">
    <property type="entry name" value="FAD/NAD-bd_sf"/>
</dbReference>
<name>A0A381NIF6_9ZZZZ</name>
<dbReference type="InterPro" id="IPR023753">
    <property type="entry name" value="FAD/NAD-binding_dom"/>
</dbReference>
<evidence type="ECO:0000256" key="7">
    <source>
        <dbReference type="ARBA" id="ARBA00023002"/>
    </source>
</evidence>
<keyword evidence="8" id="KW-0408">Iron</keyword>
<dbReference type="Gene3D" id="3.20.20.70">
    <property type="entry name" value="Aldolase class I"/>
    <property type="match status" value="1"/>
</dbReference>
<dbReference type="GO" id="GO:0051536">
    <property type="term" value="F:iron-sulfur cluster binding"/>
    <property type="evidence" value="ECO:0007669"/>
    <property type="project" value="UniProtKB-KW"/>
</dbReference>
<dbReference type="AlphaFoldDB" id="A0A381NIF6"/>
<dbReference type="SUPFAM" id="SSF51395">
    <property type="entry name" value="FMN-linked oxidoreductases"/>
    <property type="match status" value="1"/>
</dbReference>
<accession>A0A381NIF6</accession>
<evidence type="ECO:0000256" key="3">
    <source>
        <dbReference type="ARBA" id="ARBA00011048"/>
    </source>
</evidence>
<evidence type="ECO:0000256" key="4">
    <source>
        <dbReference type="ARBA" id="ARBA00022630"/>
    </source>
</evidence>
<sequence>MSEGGLLGARQIAYYEARIRNDIGLIFTEAHHVEPLEGIVYPTCSAATDACIPALAEMAALCETHDVRFFGQLFHEGRSALSLRDGRREVTVAPSAIPDERHHTVPRAMTVPMIEELVGHFATAAERMVRAGVDGIEILVGMGYLHAQFLSPHVNQRTDDYGGSPEGRRRFLEETLIAIRNAIGDRPALGFRIVPQDDDPDGLDLEESVAQCVAIADAGVCDFINIAVGNVSTLAGVPSIVPSMYTPAGACLPPARAVRSALIERGIDNVKVLAAGRINQPQEAERALAEGDVDMVGAVRAFIADHEFATKAKQGRADEIRACIACNQACIGHRATGHAISCIQHPATSRERTYGNVDTAPKQKSVVVVGGGPGGMKAAAVAAERGHAVTLIEKAPRLGGQVLLAQKLPGRAEFGGVITNLLSEIDRYGVTVETGVAATTELVHQHRPDVVIIATGATPFVPNPEWFEGAHVVTAWEVLRGEATVGKNVVVADWRCDWIGPGVAELLRVDQRCDVRLAVNGETVGYTVQNYLKYQLAGRLHAAGVEVIPYMRLIGADQDTVYLQHVVNAQPVLLEGVDTLVLASGHRGGLGLHDALVGEVPELYAIGDCLSPRTVEEAISEGMETAFLL</sequence>
<dbReference type="InterPro" id="IPR001155">
    <property type="entry name" value="OxRdtase_FMN_N"/>
</dbReference>
<dbReference type="EMBL" id="UINC01000382">
    <property type="protein sequence ID" value="SUZ54350.1"/>
    <property type="molecule type" value="Genomic_DNA"/>
</dbReference>
<dbReference type="GO" id="GO:0010181">
    <property type="term" value="F:FMN binding"/>
    <property type="evidence" value="ECO:0007669"/>
    <property type="project" value="InterPro"/>
</dbReference>
<evidence type="ECO:0000256" key="1">
    <source>
        <dbReference type="ARBA" id="ARBA00001917"/>
    </source>
</evidence>
<feature type="domain" description="NADH:flavin oxidoreductase/NADH oxidase N-terminal" evidence="10">
    <location>
        <begin position="6"/>
        <end position="319"/>
    </location>
</feature>
<reference evidence="12" key="1">
    <citation type="submission" date="2018-05" db="EMBL/GenBank/DDBJ databases">
        <authorList>
            <person name="Lanie J.A."/>
            <person name="Ng W.-L."/>
            <person name="Kazmierczak K.M."/>
            <person name="Andrzejewski T.M."/>
            <person name="Davidsen T.M."/>
            <person name="Wayne K.J."/>
            <person name="Tettelin H."/>
            <person name="Glass J.I."/>
            <person name="Rusch D."/>
            <person name="Podicherti R."/>
            <person name="Tsui H.-C.T."/>
            <person name="Winkler M.E."/>
        </authorList>
    </citation>
    <scope>NUCLEOTIDE SEQUENCE</scope>
</reference>
<comment type="cofactor">
    <cofactor evidence="2">
        <name>[4Fe-4S] cluster</name>
        <dbReference type="ChEBI" id="CHEBI:49883"/>
    </cofactor>
</comment>
<dbReference type="PANTHER" id="PTHR42917">
    <property type="entry name" value="2,4-DIENOYL-COA REDUCTASE"/>
    <property type="match status" value="1"/>
</dbReference>
<dbReference type="InterPro" id="IPR013785">
    <property type="entry name" value="Aldolase_TIM"/>
</dbReference>
<dbReference type="GO" id="GO:0008670">
    <property type="term" value="F:2,4-dienoyl-CoA reductase (NADPH) activity"/>
    <property type="evidence" value="ECO:0007669"/>
    <property type="project" value="TreeGrafter"/>
</dbReference>
<keyword evidence="6" id="KW-0479">Metal-binding</keyword>
<organism evidence="12">
    <name type="scientific">marine metagenome</name>
    <dbReference type="NCBI Taxonomy" id="408172"/>
    <lineage>
        <taxon>unclassified sequences</taxon>
        <taxon>metagenomes</taxon>
        <taxon>ecological metagenomes</taxon>
    </lineage>
</organism>
<evidence type="ECO:0000256" key="2">
    <source>
        <dbReference type="ARBA" id="ARBA00001966"/>
    </source>
</evidence>
<dbReference type="PANTHER" id="PTHR42917:SF2">
    <property type="entry name" value="2,4-DIENOYL-COA REDUCTASE [(2E)-ENOYL-COA-PRODUCING]"/>
    <property type="match status" value="1"/>
</dbReference>
<keyword evidence="9" id="KW-0411">Iron-sulfur</keyword>
<dbReference type="Pfam" id="PF07992">
    <property type="entry name" value="Pyr_redox_2"/>
    <property type="match status" value="1"/>
</dbReference>
<evidence type="ECO:0000313" key="12">
    <source>
        <dbReference type="EMBL" id="SUZ54350.1"/>
    </source>
</evidence>
<dbReference type="PRINTS" id="PR00368">
    <property type="entry name" value="FADPNR"/>
</dbReference>
<keyword evidence="5" id="KW-0288">FMN</keyword>
<dbReference type="GO" id="GO:0046872">
    <property type="term" value="F:metal ion binding"/>
    <property type="evidence" value="ECO:0007669"/>
    <property type="project" value="UniProtKB-KW"/>
</dbReference>
<evidence type="ECO:0000256" key="9">
    <source>
        <dbReference type="ARBA" id="ARBA00023014"/>
    </source>
</evidence>